<name>A0A9N8VY67_FUNMO</name>
<organism evidence="1 2">
    <name type="scientific">Funneliformis mosseae</name>
    <name type="common">Endomycorrhizal fungus</name>
    <name type="synonym">Glomus mosseae</name>
    <dbReference type="NCBI Taxonomy" id="27381"/>
    <lineage>
        <taxon>Eukaryota</taxon>
        <taxon>Fungi</taxon>
        <taxon>Fungi incertae sedis</taxon>
        <taxon>Mucoromycota</taxon>
        <taxon>Glomeromycotina</taxon>
        <taxon>Glomeromycetes</taxon>
        <taxon>Glomerales</taxon>
        <taxon>Glomeraceae</taxon>
        <taxon>Funneliformis</taxon>
    </lineage>
</organism>
<accession>A0A9N8VY67</accession>
<sequence length="102" mass="11419">MAESGSILPHHNVIIPLSLSSEQDRLHNNSSIRSQKIDGERKEIKQTAVKALHQNSILAMHAIASGDSPARTRLRMLRYLTSLPQSESLGMSPYLYITHFIL</sequence>
<proteinExistence type="predicted"/>
<dbReference type="EMBL" id="CAJVPP010000278">
    <property type="protein sequence ID" value="CAG8464454.1"/>
    <property type="molecule type" value="Genomic_DNA"/>
</dbReference>
<keyword evidence="2" id="KW-1185">Reference proteome</keyword>
<dbReference type="AlphaFoldDB" id="A0A9N8VY67"/>
<dbReference type="Proteomes" id="UP000789375">
    <property type="component" value="Unassembled WGS sequence"/>
</dbReference>
<comment type="caution">
    <text evidence="1">The sequence shown here is derived from an EMBL/GenBank/DDBJ whole genome shotgun (WGS) entry which is preliminary data.</text>
</comment>
<reference evidence="1" key="1">
    <citation type="submission" date="2021-06" db="EMBL/GenBank/DDBJ databases">
        <authorList>
            <person name="Kallberg Y."/>
            <person name="Tangrot J."/>
            <person name="Rosling A."/>
        </authorList>
    </citation>
    <scope>NUCLEOTIDE SEQUENCE</scope>
    <source>
        <strain evidence="1">87-6 pot B 2015</strain>
    </source>
</reference>
<gene>
    <name evidence="1" type="ORF">FMOSSE_LOCUS2206</name>
</gene>
<evidence type="ECO:0000313" key="2">
    <source>
        <dbReference type="Proteomes" id="UP000789375"/>
    </source>
</evidence>
<evidence type="ECO:0000313" key="1">
    <source>
        <dbReference type="EMBL" id="CAG8464454.1"/>
    </source>
</evidence>
<protein>
    <submittedName>
        <fullName evidence="1">6288_t:CDS:1</fullName>
    </submittedName>
</protein>